<accession>A0AAN8ZQS8</accession>
<evidence type="ECO:0000313" key="2">
    <source>
        <dbReference type="Proteomes" id="UP001370490"/>
    </source>
</evidence>
<dbReference type="AlphaFoldDB" id="A0AAN8ZQS8"/>
<dbReference type="EMBL" id="JBAMMX010000002">
    <property type="protein sequence ID" value="KAK6946172.1"/>
    <property type="molecule type" value="Genomic_DNA"/>
</dbReference>
<protein>
    <submittedName>
        <fullName evidence="1">Uncharacterized protein</fullName>
    </submittedName>
</protein>
<keyword evidence="2" id="KW-1185">Reference proteome</keyword>
<organism evidence="1 2">
    <name type="scientific">Dillenia turbinata</name>
    <dbReference type="NCBI Taxonomy" id="194707"/>
    <lineage>
        <taxon>Eukaryota</taxon>
        <taxon>Viridiplantae</taxon>
        <taxon>Streptophyta</taxon>
        <taxon>Embryophyta</taxon>
        <taxon>Tracheophyta</taxon>
        <taxon>Spermatophyta</taxon>
        <taxon>Magnoliopsida</taxon>
        <taxon>eudicotyledons</taxon>
        <taxon>Gunneridae</taxon>
        <taxon>Pentapetalae</taxon>
        <taxon>Dilleniales</taxon>
        <taxon>Dilleniaceae</taxon>
        <taxon>Dillenia</taxon>
    </lineage>
</organism>
<reference evidence="1 2" key="1">
    <citation type="submission" date="2023-12" db="EMBL/GenBank/DDBJ databases">
        <title>A high-quality genome assembly for Dillenia turbinata (Dilleniales).</title>
        <authorList>
            <person name="Chanderbali A."/>
        </authorList>
    </citation>
    <scope>NUCLEOTIDE SEQUENCE [LARGE SCALE GENOMIC DNA]</scope>
    <source>
        <strain evidence="1">LSX21</strain>
        <tissue evidence="1">Leaf</tissue>
    </source>
</reference>
<proteinExistence type="predicted"/>
<name>A0AAN8ZQS8_9MAGN</name>
<evidence type="ECO:0000313" key="1">
    <source>
        <dbReference type="EMBL" id="KAK6946172.1"/>
    </source>
</evidence>
<gene>
    <name evidence="1" type="ORF">RJ641_013716</name>
</gene>
<dbReference type="Proteomes" id="UP001370490">
    <property type="component" value="Unassembled WGS sequence"/>
</dbReference>
<comment type="caution">
    <text evidence="1">The sequence shown here is derived from an EMBL/GenBank/DDBJ whole genome shotgun (WGS) entry which is preliminary data.</text>
</comment>
<sequence length="62" mass="6843">MATSNSDERVILAGHILTGLAMSHAMESYPDKSFRRSVTSIDRNFTCGKGPNKPPTLFISRM</sequence>